<evidence type="ECO:0000313" key="4">
    <source>
        <dbReference type="Proteomes" id="UP001148838"/>
    </source>
</evidence>
<feature type="compositionally biased region" description="Low complexity" evidence="1">
    <location>
        <begin position="969"/>
        <end position="978"/>
    </location>
</feature>
<dbReference type="InterPro" id="IPR052728">
    <property type="entry name" value="O2_lipid_transport_reg"/>
</dbReference>
<keyword evidence="2" id="KW-0472">Membrane</keyword>
<feature type="transmembrane region" description="Helical" evidence="2">
    <location>
        <begin position="1402"/>
        <end position="1425"/>
    </location>
</feature>
<feature type="region of interest" description="Disordered" evidence="1">
    <location>
        <begin position="1164"/>
        <end position="1183"/>
    </location>
</feature>
<comment type="caution">
    <text evidence="3">The sequence shown here is derived from an EMBL/GenBank/DDBJ whole genome shotgun (WGS) entry which is preliminary data.</text>
</comment>
<feature type="compositionally biased region" description="Basic and acidic residues" evidence="1">
    <location>
        <begin position="846"/>
        <end position="857"/>
    </location>
</feature>
<proteinExistence type="predicted"/>
<reference evidence="3 4" key="1">
    <citation type="journal article" date="2022" name="Allergy">
        <title>Genome assembly and annotation of Periplaneta americana reveal a comprehensive cockroach allergen profile.</title>
        <authorList>
            <person name="Wang L."/>
            <person name="Xiong Q."/>
            <person name="Saelim N."/>
            <person name="Wang L."/>
            <person name="Nong W."/>
            <person name="Wan A.T."/>
            <person name="Shi M."/>
            <person name="Liu X."/>
            <person name="Cao Q."/>
            <person name="Hui J.H.L."/>
            <person name="Sookrung N."/>
            <person name="Leung T.F."/>
            <person name="Tungtrongchitr A."/>
            <person name="Tsui S.K.W."/>
        </authorList>
    </citation>
    <scope>NUCLEOTIDE SEQUENCE [LARGE SCALE GENOMIC DNA]</scope>
    <source>
        <strain evidence="3">PWHHKU_190912</strain>
    </source>
</reference>
<dbReference type="Gene3D" id="1.10.287.70">
    <property type="match status" value="1"/>
</dbReference>
<dbReference type="PANTHER" id="PTHR11161">
    <property type="entry name" value="O-ACYLTRANSFERASE"/>
    <property type="match status" value="1"/>
</dbReference>
<feature type="transmembrane region" description="Helical" evidence="2">
    <location>
        <begin position="365"/>
        <end position="391"/>
    </location>
</feature>
<accession>A0ABQ8TJB8</accession>
<feature type="region of interest" description="Disordered" evidence="1">
    <location>
        <begin position="825"/>
        <end position="905"/>
    </location>
</feature>
<organism evidence="3 4">
    <name type="scientific">Periplaneta americana</name>
    <name type="common">American cockroach</name>
    <name type="synonym">Blatta americana</name>
    <dbReference type="NCBI Taxonomy" id="6978"/>
    <lineage>
        <taxon>Eukaryota</taxon>
        <taxon>Metazoa</taxon>
        <taxon>Ecdysozoa</taxon>
        <taxon>Arthropoda</taxon>
        <taxon>Hexapoda</taxon>
        <taxon>Insecta</taxon>
        <taxon>Pterygota</taxon>
        <taxon>Neoptera</taxon>
        <taxon>Polyneoptera</taxon>
        <taxon>Dictyoptera</taxon>
        <taxon>Blattodea</taxon>
        <taxon>Blattoidea</taxon>
        <taxon>Blattidae</taxon>
        <taxon>Blattinae</taxon>
        <taxon>Periplaneta</taxon>
    </lineage>
</organism>
<feature type="transmembrane region" description="Helical" evidence="2">
    <location>
        <begin position="1458"/>
        <end position="1479"/>
    </location>
</feature>
<evidence type="ECO:0000313" key="3">
    <source>
        <dbReference type="EMBL" id="KAJ4446709.1"/>
    </source>
</evidence>
<keyword evidence="2" id="KW-1133">Transmembrane helix</keyword>
<dbReference type="EMBL" id="JAJSOF020000009">
    <property type="protein sequence ID" value="KAJ4446709.1"/>
    <property type="molecule type" value="Genomic_DNA"/>
</dbReference>
<feature type="region of interest" description="Disordered" evidence="1">
    <location>
        <begin position="1052"/>
        <end position="1090"/>
    </location>
</feature>
<feature type="compositionally biased region" description="Polar residues" evidence="1">
    <location>
        <begin position="1253"/>
        <end position="1268"/>
    </location>
</feature>
<feature type="transmembrane region" description="Helical" evidence="2">
    <location>
        <begin position="441"/>
        <end position="461"/>
    </location>
</feature>
<feature type="compositionally biased region" description="Low complexity" evidence="1">
    <location>
        <begin position="1280"/>
        <end position="1300"/>
    </location>
</feature>
<gene>
    <name evidence="3" type="ORF">ANN_13406</name>
</gene>
<dbReference type="SUPFAM" id="SSF53850">
    <property type="entry name" value="Periplasmic binding protein-like II"/>
    <property type="match status" value="1"/>
</dbReference>
<keyword evidence="2" id="KW-0812">Transmembrane</keyword>
<name>A0ABQ8TJB8_PERAM</name>
<feature type="region of interest" description="Disordered" evidence="1">
    <location>
        <begin position="969"/>
        <end position="1007"/>
    </location>
</feature>
<dbReference type="Gene3D" id="3.40.190.10">
    <property type="entry name" value="Periplasmic binding protein-like II"/>
    <property type="match status" value="1"/>
</dbReference>
<feature type="transmembrane region" description="Helical" evidence="2">
    <location>
        <begin position="1364"/>
        <end position="1382"/>
    </location>
</feature>
<sequence length="1563" mass="176132">MEKCLPLLTACEVLHAMLLMKSSDLSPQQNHISSCVNTIINRDIVFGSSLHISMATTSTDLYRRNLIQIDELVLRNITAYNKWKLQISKLGAPSPEYVLYADFFKQNNYIVFTLCFHKVDLILSNLVEQIEYLQYSPSWNPRANFLLIMPVCGNQSGQSLAREILKELWENFEVLNAVIVQYDTSLDAEHKNATLDLFTWFPYTSERNCDRVEEVVLINKWLISSGRFFNDISIFSNKIPRNLKGCPLKVSTYEMPLHVILSSTSINEKNETVYEYTGFEILCLLYVSRALNFTIVYLPPKSGKILDTHISMLGDISEGLTDITLSAFPLQPVAIEYADPTIPYFSWLVKWYVPCARPMHRMERIVSIFTMSTWITMDLTILSVIITIWCLNKCARRLGVLEHKVYSTIASIVTSVLAVQFSVSVPRQPRTHSLRTFFSLWIFYCFAISMVFQAFFTSFLVDPGFQTQISTLNELLESGLTYATNKDWETFLNTTSKEYYSQITLKRKYCAHLECYHLFFNSSQFVMISSSNIFEYYATRANVPICSIDEYINKFPIVMYLRKGTPLLKNFNHAIRRMKEVGLFDKFLRDMKIYIKEKTSHDDDDDDDDDVNTASELTGYFVFTMSHIGFAFYMLGVGYLLSFVVLLMEQCYVRYLAKDQFGVDKSRVTTLTLKRNIRLNIVAVRDATAKPSSGLLVGDPVFLGNFDECLSVRDARYCLATLHLRTTETAILLLLLLLVVLSSAREMYKEATTTTTTLSNAVQALIRIQQTPQTALEAPVTEGRRQSRTPISSDTPEKLSALLQTKKETSLNTYNHEAKMPRSGIKLKINNPPSLTEQPALSLRKSGSESRAEEPRRLLPISEETQLVPDFGSIHPQSERPQSPARKNTMHHEFSTSSKEEEFNSINITRVEKTECPTEPQRVDSKRSPFELDDVLLSQDSNKVVNITGKLETGANVLIEAKIPLAIAEESPSSAQQESEPRKKSSQSTESSSTNSPYKSMSSSEDSFYSLTETEADIAQFGIESQVGDSVRSQLPSELHEASVLLQESNKGAIRKRKSNSNDKFLSEAKLPSPTSEDGSESDLSASQPIETLPTMSLWRGDSSNMHKLPYVSEEDFHSDSGLESGKTTSEIESRDFGLYDSPSELGAASISLQKHIALKRKEQTNGSKFLHRPEQRPPSPIQEDFYQIQGTSDPRFGGSQPTELPARLLAREESSNTESLLLKVSSELEKREWTSGSNSRPGSSSELLSNSDPVNQSQLSNESNSDGVTPVAQVEEITSLLPQQSSSSRTTPSRYPSPSDFDIDAVPEGNISTIRTVDPDPYEADPYDPEADIWAAFSLISNSRRILIVDEPTCLPSVDGIKVLSLLWVMLIHTCFLTANLPTVNYLNITAFASHLFSTIIINASLAADTFMVTSGVLISYAFLKDMANKGFYQHEGTKLSWKFLCRYLPTYYTARYIRYLPTVSLMVLLQITFVSYLGSGPLWDYATGHMTEICRETWWSTLLMCQNLIDPAKILVSGNEAVNIGLRDCIFTNEQSKRRELNTASSELCTKLEALLNALKA</sequence>
<feature type="compositionally biased region" description="Low complexity" evidence="1">
    <location>
        <begin position="986"/>
        <end position="1000"/>
    </location>
</feature>
<feature type="compositionally biased region" description="Polar residues" evidence="1">
    <location>
        <begin position="1073"/>
        <end position="1090"/>
    </location>
</feature>
<feature type="region of interest" description="Disordered" evidence="1">
    <location>
        <begin position="1228"/>
        <end position="1323"/>
    </location>
</feature>
<feature type="compositionally biased region" description="Basic and acidic residues" evidence="1">
    <location>
        <begin position="890"/>
        <end position="902"/>
    </location>
</feature>
<dbReference type="PANTHER" id="PTHR11161:SF0">
    <property type="entry name" value="O-ACYLTRANSFERASE LIKE PROTEIN"/>
    <property type="match status" value="1"/>
</dbReference>
<protein>
    <submittedName>
        <fullName evidence="3">Uncharacterized protein</fullName>
    </submittedName>
</protein>
<feature type="transmembrane region" description="Helical" evidence="2">
    <location>
        <begin position="630"/>
        <end position="648"/>
    </location>
</feature>
<evidence type="ECO:0000256" key="2">
    <source>
        <dbReference type="SAM" id="Phobius"/>
    </source>
</evidence>
<feature type="compositionally biased region" description="Low complexity" evidence="1">
    <location>
        <begin position="1236"/>
        <end position="1252"/>
    </location>
</feature>
<feature type="region of interest" description="Disordered" evidence="1">
    <location>
        <begin position="773"/>
        <end position="796"/>
    </location>
</feature>
<keyword evidence="4" id="KW-1185">Reference proteome</keyword>
<dbReference type="Proteomes" id="UP001148838">
    <property type="component" value="Unassembled WGS sequence"/>
</dbReference>
<feature type="transmembrane region" description="Helical" evidence="2">
    <location>
        <begin position="403"/>
        <end position="421"/>
    </location>
</feature>
<evidence type="ECO:0000256" key="1">
    <source>
        <dbReference type="SAM" id="MobiDB-lite"/>
    </source>
</evidence>